<dbReference type="AlphaFoldDB" id="A0A929FDA9"/>
<comment type="similarity">
    <text evidence="1">Belongs to the sigma-70 factor family. ECF subfamily.</text>
</comment>
<keyword evidence="2" id="KW-0805">Transcription regulation</keyword>
<dbReference type="SUPFAM" id="SSF88659">
    <property type="entry name" value="Sigma3 and sigma4 domains of RNA polymerase sigma factors"/>
    <property type="match status" value="1"/>
</dbReference>
<dbReference type="InterPro" id="IPR039425">
    <property type="entry name" value="RNA_pol_sigma-70-like"/>
</dbReference>
<keyword evidence="3" id="KW-0731">Sigma factor</keyword>
<dbReference type="InterPro" id="IPR014284">
    <property type="entry name" value="RNA_pol_sigma-70_dom"/>
</dbReference>
<dbReference type="EMBL" id="JADEXP010000594">
    <property type="protein sequence ID" value="MBE9070927.1"/>
    <property type="molecule type" value="Genomic_DNA"/>
</dbReference>
<evidence type="ECO:0000313" key="8">
    <source>
        <dbReference type="Proteomes" id="UP000615026"/>
    </source>
</evidence>
<evidence type="ECO:0000256" key="4">
    <source>
        <dbReference type="ARBA" id="ARBA00023163"/>
    </source>
</evidence>
<dbReference type="InterPro" id="IPR013249">
    <property type="entry name" value="RNA_pol_sigma70_r4_t2"/>
</dbReference>
<dbReference type="PANTHER" id="PTHR43133:SF62">
    <property type="entry name" value="RNA POLYMERASE SIGMA FACTOR SIGZ"/>
    <property type="match status" value="1"/>
</dbReference>
<accession>A0A929FDA9</accession>
<reference evidence="7" key="1">
    <citation type="submission" date="2020-10" db="EMBL/GenBank/DDBJ databases">
        <authorList>
            <person name="Castelo-Branco R."/>
            <person name="Eusebio N."/>
            <person name="Adriana R."/>
            <person name="Vieira A."/>
            <person name="Brugerolle De Fraissinette N."/>
            <person name="Rezende De Castro R."/>
            <person name="Schneider M.P."/>
            <person name="Vasconcelos V."/>
            <person name="Leao P.N."/>
        </authorList>
    </citation>
    <scope>NUCLEOTIDE SEQUENCE</scope>
    <source>
        <strain evidence="7">LEGE 11479</strain>
    </source>
</reference>
<sequence>MSRVVTQAVKGTAVMEHETDGSVVTRLWDGDVSALGILYDRYGSLVYGIAMKGLRRVSEAEDLTQEVFLSLMRTRSYNPRRGNLASYLTTLTRSRVIDRLRSQSTQYKYLNQWHQNQVVVDSATPMKHITQQEKRAIVRQALTTLKAQQREVLELSYYEGQSQRDIAERLGVPLGTVKSWARRGLLQLRKQLDVLREDLS</sequence>
<evidence type="ECO:0000313" key="7">
    <source>
        <dbReference type="EMBL" id="MBE9070927.1"/>
    </source>
</evidence>
<dbReference type="NCBIfam" id="TIGR02937">
    <property type="entry name" value="sigma70-ECF"/>
    <property type="match status" value="1"/>
</dbReference>
<dbReference type="GO" id="GO:0006352">
    <property type="term" value="P:DNA-templated transcription initiation"/>
    <property type="evidence" value="ECO:0007669"/>
    <property type="project" value="InterPro"/>
</dbReference>
<dbReference type="NCBIfam" id="NF009172">
    <property type="entry name" value="PRK12519.1"/>
    <property type="match status" value="1"/>
</dbReference>
<evidence type="ECO:0000256" key="1">
    <source>
        <dbReference type="ARBA" id="ARBA00010641"/>
    </source>
</evidence>
<dbReference type="InterPro" id="IPR013325">
    <property type="entry name" value="RNA_pol_sigma_r2"/>
</dbReference>
<dbReference type="GO" id="GO:0016987">
    <property type="term" value="F:sigma factor activity"/>
    <property type="evidence" value="ECO:0007669"/>
    <property type="project" value="UniProtKB-KW"/>
</dbReference>
<comment type="caution">
    <text evidence="7">The sequence shown here is derived from an EMBL/GenBank/DDBJ whole genome shotgun (WGS) entry which is preliminary data.</text>
</comment>
<feature type="domain" description="RNA polymerase sigma factor 70 region 4 type 2" evidence="6">
    <location>
        <begin position="137"/>
        <end position="188"/>
    </location>
</feature>
<dbReference type="Gene3D" id="1.10.1740.10">
    <property type="match status" value="1"/>
</dbReference>
<gene>
    <name evidence="7" type="ORF">IQ260_30275</name>
</gene>
<dbReference type="Gene3D" id="1.10.10.10">
    <property type="entry name" value="Winged helix-like DNA-binding domain superfamily/Winged helix DNA-binding domain"/>
    <property type="match status" value="1"/>
</dbReference>
<keyword evidence="8" id="KW-1185">Reference proteome</keyword>
<name>A0A929FDA9_LEPEC</name>
<dbReference type="GO" id="GO:0003677">
    <property type="term" value="F:DNA binding"/>
    <property type="evidence" value="ECO:0007669"/>
    <property type="project" value="InterPro"/>
</dbReference>
<organism evidence="7 8">
    <name type="scientific">Leptolyngbya cf. ectocarpi LEGE 11479</name>
    <dbReference type="NCBI Taxonomy" id="1828722"/>
    <lineage>
        <taxon>Bacteria</taxon>
        <taxon>Bacillati</taxon>
        <taxon>Cyanobacteriota</taxon>
        <taxon>Cyanophyceae</taxon>
        <taxon>Leptolyngbyales</taxon>
        <taxon>Leptolyngbyaceae</taxon>
        <taxon>Leptolyngbya group</taxon>
        <taxon>Leptolyngbya</taxon>
    </lineage>
</organism>
<keyword evidence="4" id="KW-0804">Transcription</keyword>
<feature type="domain" description="RNA polymerase sigma-70 region 2" evidence="5">
    <location>
        <begin position="38"/>
        <end position="104"/>
    </location>
</feature>
<dbReference type="InterPro" id="IPR007627">
    <property type="entry name" value="RNA_pol_sigma70_r2"/>
</dbReference>
<evidence type="ECO:0000256" key="2">
    <source>
        <dbReference type="ARBA" id="ARBA00023015"/>
    </source>
</evidence>
<evidence type="ECO:0000256" key="3">
    <source>
        <dbReference type="ARBA" id="ARBA00023082"/>
    </source>
</evidence>
<proteinExistence type="inferred from homology"/>
<evidence type="ECO:0000259" key="6">
    <source>
        <dbReference type="Pfam" id="PF08281"/>
    </source>
</evidence>
<dbReference type="RefSeq" id="WP_193996749.1">
    <property type="nucleotide sequence ID" value="NZ_JADEXP010000594.1"/>
</dbReference>
<protein>
    <submittedName>
        <fullName evidence="7">Sigma-70 family RNA polymerase sigma factor</fullName>
    </submittedName>
</protein>
<dbReference type="PANTHER" id="PTHR43133">
    <property type="entry name" value="RNA POLYMERASE ECF-TYPE SIGMA FACTO"/>
    <property type="match status" value="1"/>
</dbReference>
<dbReference type="Pfam" id="PF04542">
    <property type="entry name" value="Sigma70_r2"/>
    <property type="match status" value="1"/>
</dbReference>
<dbReference type="InterPro" id="IPR036388">
    <property type="entry name" value="WH-like_DNA-bd_sf"/>
</dbReference>
<dbReference type="CDD" id="cd06171">
    <property type="entry name" value="Sigma70_r4"/>
    <property type="match status" value="1"/>
</dbReference>
<dbReference type="InterPro" id="IPR013324">
    <property type="entry name" value="RNA_pol_sigma_r3/r4-like"/>
</dbReference>
<dbReference type="SUPFAM" id="SSF88946">
    <property type="entry name" value="Sigma2 domain of RNA polymerase sigma factors"/>
    <property type="match status" value="1"/>
</dbReference>
<dbReference type="Pfam" id="PF08281">
    <property type="entry name" value="Sigma70_r4_2"/>
    <property type="match status" value="1"/>
</dbReference>
<evidence type="ECO:0000259" key="5">
    <source>
        <dbReference type="Pfam" id="PF04542"/>
    </source>
</evidence>
<dbReference type="Proteomes" id="UP000615026">
    <property type="component" value="Unassembled WGS sequence"/>
</dbReference>